<proteinExistence type="inferred from homology"/>
<sequence>MARLLGVDIPNNKRLVVSLTYILGVGPTAARKIIQKTITGHTKPVTTLSTAEKTAIAALENTRVKDLDKEVFAQVRKVIGDLQTTKDEFALLLEGDLRKEVSLNIKNKMEIGSYEGIRHRRGLPVRGQRTRTNARTRKGPRKTVANKKMESK</sequence>
<reference evidence="7" key="1">
    <citation type="submission" date="2023-07" db="EMBL/GenBank/DDBJ databases">
        <title>Genomic Encyclopedia of Type Strains, Phase IV (KMG-IV): sequencing the most valuable type-strain genomes for metagenomic binning, comparative biology and taxonomic classification.</title>
        <authorList>
            <person name="Goeker M."/>
        </authorList>
    </citation>
    <scope>NUCLEOTIDE SEQUENCE [LARGE SCALE GENOMIC DNA]</scope>
    <source>
        <strain evidence="7">DSM 21204</strain>
    </source>
</reference>
<dbReference type="InterPro" id="IPR010979">
    <property type="entry name" value="Ribosomal_uS13-like_H2TH"/>
</dbReference>
<evidence type="ECO:0000313" key="7">
    <source>
        <dbReference type="EMBL" id="MDQ0513611.1"/>
    </source>
</evidence>
<feature type="compositionally biased region" description="Basic residues" evidence="6">
    <location>
        <begin position="123"/>
        <end position="145"/>
    </location>
</feature>
<comment type="similarity">
    <text evidence="1 4 5">Belongs to the universal ribosomal protein uS13 family.</text>
</comment>
<evidence type="ECO:0000313" key="8">
    <source>
        <dbReference type="Proteomes" id="UP001240643"/>
    </source>
</evidence>
<name>A0ABU0LY24_9BACT</name>
<dbReference type="PIRSF" id="PIRSF002134">
    <property type="entry name" value="Ribosomal_S13"/>
    <property type="match status" value="1"/>
</dbReference>
<keyword evidence="4" id="KW-0694">RNA-binding</keyword>
<accession>A0ABU0LY24</accession>
<keyword evidence="3 4" id="KW-0687">Ribonucleoprotein</keyword>
<dbReference type="PANTHER" id="PTHR10871:SF1">
    <property type="entry name" value="SMALL RIBOSOMAL SUBUNIT PROTEIN US13M"/>
    <property type="match status" value="1"/>
</dbReference>
<dbReference type="EMBL" id="JAUSWO010000001">
    <property type="protein sequence ID" value="MDQ0513611.1"/>
    <property type="molecule type" value="Genomic_DNA"/>
</dbReference>
<dbReference type="Gene3D" id="4.10.910.10">
    <property type="entry name" value="30s ribosomal protein s13, domain 2"/>
    <property type="match status" value="1"/>
</dbReference>
<evidence type="ECO:0000256" key="1">
    <source>
        <dbReference type="ARBA" id="ARBA00008080"/>
    </source>
</evidence>
<gene>
    <name evidence="4" type="primary">rpsM</name>
    <name evidence="7" type="ORF">J2Z62_000049</name>
</gene>
<keyword evidence="8" id="KW-1185">Reference proteome</keyword>
<dbReference type="PROSITE" id="PS50159">
    <property type="entry name" value="RIBOSOMAL_S13_2"/>
    <property type="match status" value="1"/>
</dbReference>
<dbReference type="GO" id="GO:0005840">
    <property type="term" value="C:ribosome"/>
    <property type="evidence" value="ECO:0007669"/>
    <property type="project" value="UniProtKB-KW"/>
</dbReference>
<dbReference type="RefSeq" id="WP_256547691.1">
    <property type="nucleotide sequence ID" value="NZ_CP101809.1"/>
</dbReference>
<comment type="caution">
    <text evidence="7">The sequence shown here is derived from an EMBL/GenBank/DDBJ whole genome shotgun (WGS) entry which is preliminary data.</text>
</comment>
<dbReference type="Gene3D" id="1.10.8.50">
    <property type="match status" value="1"/>
</dbReference>
<dbReference type="Proteomes" id="UP001240643">
    <property type="component" value="Unassembled WGS sequence"/>
</dbReference>
<keyword evidence="4" id="KW-0699">rRNA-binding</keyword>
<keyword evidence="2 4" id="KW-0689">Ribosomal protein</keyword>
<evidence type="ECO:0000256" key="3">
    <source>
        <dbReference type="ARBA" id="ARBA00023274"/>
    </source>
</evidence>
<dbReference type="SUPFAM" id="SSF46946">
    <property type="entry name" value="S13-like H2TH domain"/>
    <property type="match status" value="1"/>
</dbReference>
<dbReference type="InterPro" id="IPR027437">
    <property type="entry name" value="Rbsml_uS13_C"/>
</dbReference>
<dbReference type="InterPro" id="IPR018269">
    <property type="entry name" value="Ribosomal_uS13_CS"/>
</dbReference>
<dbReference type="PROSITE" id="PS00646">
    <property type="entry name" value="RIBOSOMAL_S13_1"/>
    <property type="match status" value="1"/>
</dbReference>
<dbReference type="InterPro" id="IPR001892">
    <property type="entry name" value="Ribosomal_uS13"/>
</dbReference>
<dbReference type="Pfam" id="PF00416">
    <property type="entry name" value="Ribosomal_S13"/>
    <property type="match status" value="1"/>
</dbReference>
<comment type="subunit">
    <text evidence="4">Part of the 30S ribosomal subunit. Forms a loose heterodimer with protein S19. Forms two bridges to the 50S subunit in the 70S ribosome.</text>
</comment>
<dbReference type="HAMAP" id="MF_01315">
    <property type="entry name" value="Ribosomal_uS13"/>
    <property type="match status" value="1"/>
</dbReference>
<evidence type="ECO:0000256" key="6">
    <source>
        <dbReference type="SAM" id="MobiDB-lite"/>
    </source>
</evidence>
<evidence type="ECO:0000256" key="4">
    <source>
        <dbReference type="HAMAP-Rule" id="MF_01315"/>
    </source>
</evidence>
<organism evidence="7 8">
    <name type="scientific">Mycoplasmoides fastidiosum</name>
    <dbReference type="NCBI Taxonomy" id="92758"/>
    <lineage>
        <taxon>Bacteria</taxon>
        <taxon>Bacillati</taxon>
        <taxon>Mycoplasmatota</taxon>
        <taxon>Mycoplasmoidales</taxon>
        <taxon>Mycoplasmoidaceae</taxon>
        <taxon>Mycoplasmoides</taxon>
    </lineage>
</organism>
<comment type="function">
    <text evidence="4">Located at the top of the head of the 30S subunit, it contacts several helices of the 16S rRNA. In the 70S ribosome it contacts the 23S rRNA (bridge B1a) and protein L5 of the 50S subunit (bridge B1b), connecting the 2 subunits; these bridges are implicated in subunit movement. Contacts the tRNAs in the A and P-sites.</text>
</comment>
<keyword evidence="4" id="KW-0820">tRNA-binding</keyword>
<evidence type="ECO:0000256" key="5">
    <source>
        <dbReference type="RuleBase" id="RU003830"/>
    </source>
</evidence>
<dbReference type="PANTHER" id="PTHR10871">
    <property type="entry name" value="30S RIBOSOMAL PROTEIN S13/40S RIBOSOMAL PROTEIN S18"/>
    <property type="match status" value="1"/>
</dbReference>
<feature type="region of interest" description="Disordered" evidence="6">
    <location>
        <begin position="123"/>
        <end position="152"/>
    </location>
</feature>
<protein>
    <recommendedName>
        <fullName evidence="4">Small ribosomal subunit protein uS13</fullName>
    </recommendedName>
</protein>
<evidence type="ECO:0000256" key="2">
    <source>
        <dbReference type="ARBA" id="ARBA00022980"/>
    </source>
</evidence>